<reference evidence="13" key="1">
    <citation type="submission" date="2016-11" db="UniProtKB">
        <authorList>
            <consortium name="WormBaseParasite"/>
        </authorList>
    </citation>
    <scope>IDENTIFICATION</scope>
</reference>
<dbReference type="Gene3D" id="3.40.50.2000">
    <property type="entry name" value="Glycogen Phosphorylase B"/>
    <property type="match status" value="1"/>
</dbReference>
<evidence type="ECO:0000256" key="4">
    <source>
        <dbReference type="ARBA" id="ARBA00022679"/>
    </source>
</evidence>
<evidence type="ECO:0000256" key="1">
    <source>
        <dbReference type="ARBA" id="ARBA00004167"/>
    </source>
</evidence>
<evidence type="ECO:0000256" key="11">
    <source>
        <dbReference type="RuleBase" id="RU362059"/>
    </source>
</evidence>
<dbReference type="InterPro" id="IPR002213">
    <property type="entry name" value="UDP_glucos_trans"/>
</dbReference>
<evidence type="ECO:0000256" key="5">
    <source>
        <dbReference type="ARBA" id="ARBA00022692"/>
    </source>
</evidence>
<keyword evidence="4 10" id="KW-0808">Transferase</keyword>
<dbReference type="PANTHER" id="PTHR48043">
    <property type="entry name" value="EG:EG0003.4 PROTEIN-RELATED"/>
    <property type="match status" value="1"/>
</dbReference>
<evidence type="ECO:0000256" key="2">
    <source>
        <dbReference type="ARBA" id="ARBA00009995"/>
    </source>
</evidence>
<comment type="subcellular location">
    <subcellularLocation>
        <location evidence="1 11">Membrane</location>
        <topology evidence="1 11">Single-pass membrane protein</topology>
    </subcellularLocation>
</comment>
<dbReference type="EC" id="2.4.1.17" evidence="11"/>
<evidence type="ECO:0000313" key="12">
    <source>
        <dbReference type="Proteomes" id="UP000095282"/>
    </source>
</evidence>
<dbReference type="AlphaFoldDB" id="A0A1I7T653"/>
<keyword evidence="12" id="KW-1185">Reference proteome</keyword>
<keyword evidence="5 11" id="KW-0812">Transmembrane</keyword>
<dbReference type="Pfam" id="PF00201">
    <property type="entry name" value="UDPGT"/>
    <property type="match status" value="1"/>
</dbReference>
<evidence type="ECO:0000256" key="10">
    <source>
        <dbReference type="RuleBase" id="RU003718"/>
    </source>
</evidence>
<comment type="similarity">
    <text evidence="2 10">Belongs to the UDP-glycosyltransferase family.</text>
</comment>
<accession>A0A1I7T653</accession>
<evidence type="ECO:0000256" key="3">
    <source>
        <dbReference type="ARBA" id="ARBA00022676"/>
    </source>
</evidence>
<keyword evidence="7 11" id="KW-1133">Transmembrane helix</keyword>
<dbReference type="GO" id="GO:0015020">
    <property type="term" value="F:glucuronosyltransferase activity"/>
    <property type="evidence" value="ECO:0007669"/>
    <property type="project" value="UniProtKB-EC"/>
</dbReference>
<evidence type="ECO:0000256" key="7">
    <source>
        <dbReference type="ARBA" id="ARBA00022989"/>
    </source>
</evidence>
<proteinExistence type="inferred from homology"/>
<comment type="catalytic activity">
    <reaction evidence="9 11">
        <text>glucuronate acceptor + UDP-alpha-D-glucuronate = acceptor beta-D-glucuronoside + UDP + H(+)</text>
        <dbReference type="Rhea" id="RHEA:21032"/>
        <dbReference type="ChEBI" id="CHEBI:15378"/>
        <dbReference type="ChEBI" id="CHEBI:58052"/>
        <dbReference type="ChEBI" id="CHEBI:58223"/>
        <dbReference type="ChEBI" id="CHEBI:132367"/>
        <dbReference type="ChEBI" id="CHEBI:132368"/>
        <dbReference type="EC" id="2.4.1.17"/>
    </reaction>
</comment>
<evidence type="ECO:0000256" key="6">
    <source>
        <dbReference type="ARBA" id="ARBA00022729"/>
    </source>
</evidence>
<dbReference type="InterPro" id="IPR035595">
    <property type="entry name" value="UDP_glycos_trans_CS"/>
</dbReference>
<dbReference type="CDD" id="cd03784">
    <property type="entry name" value="GT1_Gtf-like"/>
    <property type="match status" value="1"/>
</dbReference>
<feature type="transmembrane region" description="Helical" evidence="11">
    <location>
        <begin position="478"/>
        <end position="498"/>
    </location>
</feature>
<keyword evidence="6" id="KW-0732">Signal</keyword>
<evidence type="ECO:0000256" key="8">
    <source>
        <dbReference type="ARBA" id="ARBA00023136"/>
    </source>
</evidence>
<dbReference type="GO" id="GO:0016020">
    <property type="term" value="C:membrane"/>
    <property type="evidence" value="ECO:0007669"/>
    <property type="project" value="UniProtKB-SubCell"/>
</dbReference>
<dbReference type="STRING" id="1561998.A0A1I7T653"/>
<dbReference type="SUPFAM" id="SSF53756">
    <property type="entry name" value="UDP-Glycosyltransferase/glycogen phosphorylase"/>
    <property type="match status" value="1"/>
</dbReference>
<dbReference type="PANTHER" id="PTHR48043:SF14">
    <property type="entry name" value="UDP-GLUCURONOSYLTRANSFERASE-RELATED"/>
    <property type="match status" value="1"/>
</dbReference>
<dbReference type="InterPro" id="IPR050271">
    <property type="entry name" value="UDP-glycosyltransferase"/>
</dbReference>
<keyword evidence="8 11" id="KW-0472">Membrane</keyword>
<evidence type="ECO:0000256" key="9">
    <source>
        <dbReference type="ARBA" id="ARBA00047475"/>
    </source>
</evidence>
<dbReference type="Proteomes" id="UP000095282">
    <property type="component" value="Unplaced"/>
</dbReference>
<name>A0A1I7T653_9PELO</name>
<sequence length="512" mass="59079">MPVVNQDKRNECIGVKITKDVFIVEEVSILMKSPIYLFHIQTENQMKQKEENDNSGEEILDVWWNSQMDSSNSRGIFQWFCTEMKSACSRFLLRKDVFERMREKKFDVAILEPISACGLGFVRALSIEKTILASSSTFYDVVLPYLGEPLDYSYVPSGYSISGDEMSMVEKFENWMVSRVRLFHFESEFKRLFIKEISIALEEMFDGEMEIYRKYLGEDIPNWKELFASASIFFVNSNPILDFPRPMLQKTVSVGGISVDMKSIRSQKLPEEWDEILNERPFNMLISFGTLVTSTHMPQNSKNGIIEVIKSLPNVSFIWKYESDEHSFGDGVPNLHFTKWVPQTTLLNDNRLTAFLCHGGLGSIMELAHIGKPALVVPVFADQNRNARTLERHQGAIYLHKTQLENVPELKKSFESILFDGKYLSNAKKLAKILKNQPNKPKDSVIKYTEFVGEHGPFPQMDPYGRHLNFFHSSFFDILLLVAIGFFLIILLLIITYFKAKQYFISTKEKIN</sequence>
<protein>
    <recommendedName>
        <fullName evidence="11">UDP-glucuronosyltransferase</fullName>
        <ecNumber evidence="11">2.4.1.17</ecNumber>
    </recommendedName>
</protein>
<evidence type="ECO:0000313" key="13">
    <source>
        <dbReference type="WBParaSite" id="Csp11.Scaffold519.g2780.t1"/>
    </source>
</evidence>
<dbReference type="WBParaSite" id="Csp11.Scaffold519.g2780.t1">
    <property type="protein sequence ID" value="Csp11.Scaffold519.g2780.t1"/>
    <property type="gene ID" value="Csp11.Scaffold519.g2780"/>
</dbReference>
<organism evidence="12 13">
    <name type="scientific">Caenorhabditis tropicalis</name>
    <dbReference type="NCBI Taxonomy" id="1561998"/>
    <lineage>
        <taxon>Eukaryota</taxon>
        <taxon>Metazoa</taxon>
        <taxon>Ecdysozoa</taxon>
        <taxon>Nematoda</taxon>
        <taxon>Chromadorea</taxon>
        <taxon>Rhabditida</taxon>
        <taxon>Rhabditina</taxon>
        <taxon>Rhabditomorpha</taxon>
        <taxon>Rhabditoidea</taxon>
        <taxon>Rhabditidae</taxon>
        <taxon>Peloderinae</taxon>
        <taxon>Caenorhabditis</taxon>
    </lineage>
</organism>
<dbReference type="PROSITE" id="PS00375">
    <property type="entry name" value="UDPGT"/>
    <property type="match status" value="1"/>
</dbReference>
<keyword evidence="3 10" id="KW-0328">Glycosyltransferase</keyword>
<dbReference type="FunFam" id="3.40.50.2000:FF:000038">
    <property type="entry name" value="UDP-GlucuronosylTransferase"/>
    <property type="match status" value="1"/>
</dbReference>